<protein>
    <submittedName>
        <fullName evidence="8">Uncharacterized protein</fullName>
    </submittedName>
</protein>
<dbReference type="InterPro" id="IPR004299">
    <property type="entry name" value="MBOAT_fam"/>
</dbReference>
<accession>A0A2T9ZJ59</accession>
<sequence length="151" mass="17200">MPKSKTSSKQATIATFFVSAWWHGFYLAYYVSFIAASFVSNTSRLLYRSFNPYYEDPTFLGKAHGIFRAFYYIIGVALTSLSTSFEVIPFSILDVSGAFRIWGSFYYAFPIGLVLNVLFFDFLGGAAVFAELNKQRVHQVKKTDNEKEKLD</sequence>
<comment type="caution">
    <text evidence="8">The sequence shown here is derived from an EMBL/GenBank/DDBJ whole genome shotgun (WGS) entry which is preliminary data.</text>
</comment>
<dbReference type="GO" id="GO:0005783">
    <property type="term" value="C:endoplasmic reticulum"/>
    <property type="evidence" value="ECO:0007669"/>
    <property type="project" value="TreeGrafter"/>
</dbReference>
<evidence type="ECO:0000256" key="2">
    <source>
        <dbReference type="ARBA" id="ARBA00022679"/>
    </source>
</evidence>
<dbReference type="GO" id="GO:0016020">
    <property type="term" value="C:membrane"/>
    <property type="evidence" value="ECO:0007669"/>
    <property type="project" value="UniProtKB-SubCell"/>
</dbReference>
<evidence type="ECO:0000256" key="7">
    <source>
        <dbReference type="SAM" id="Phobius"/>
    </source>
</evidence>
<proteinExistence type="predicted"/>
<keyword evidence="4 7" id="KW-1133">Transmembrane helix</keyword>
<dbReference type="Pfam" id="PF03062">
    <property type="entry name" value="MBOAT"/>
    <property type="match status" value="1"/>
</dbReference>
<dbReference type="GO" id="GO:0046474">
    <property type="term" value="P:glycerophospholipid biosynthetic process"/>
    <property type="evidence" value="ECO:0007669"/>
    <property type="project" value="TreeGrafter"/>
</dbReference>
<dbReference type="EMBL" id="MBFS01000102">
    <property type="protein sequence ID" value="PVV04611.1"/>
    <property type="molecule type" value="Genomic_DNA"/>
</dbReference>
<evidence type="ECO:0000256" key="5">
    <source>
        <dbReference type="ARBA" id="ARBA00023136"/>
    </source>
</evidence>
<evidence type="ECO:0000313" key="9">
    <source>
        <dbReference type="Proteomes" id="UP000245609"/>
    </source>
</evidence>
<feature type="transmembrane region" description="Helical" evidence="7">
    <location>
        <begin position="105"/>
        <end position="132"/>
    </location>
</feature>
<dbReference type="GO" id="GO:0003841">
    <property type="term" value="F:1-acylglycerol-3-phosphate O-acyltransferase activity"/>
    <property type="evidence" value="ECO:0007669"/>
    <property type="project" value="TreeGrafter"/>
</dbReference>
<evidence type="ECO:0000256" key="4">
    <source>
        <dbReference type="ARBA" id="ARBA00022989"/>
    </source>
</evidence>
<keyword evidence="2" id="KW-0808">Transferase</keyword>
<dbReference type="PANTHER" id="PTHR13906">
    <property type="entry name" value="PORCUPINE"/>
    <property type="match status" value="1"/>
</dbReference>
<keyword evidence="6" id="KW-0012">Acyltransferase</keyword>
<dbReference type="GO" id="GO:0030258">
    <property type="term" value="P:lipid modification"/>
    <property type="evidence" value="ECO:0007669"/>
    <property type="project" value="TreeGrafter"/>
</dbReference>
<evidence type="ECO:0000256" key="3">
    <source>
        <dbReference type="ARBA" id="ARBA00022692"/>
    </source>
</evidence>
<dbReference type="GO" id="GO:0047184">
    <property type="term" value="F:1-acylglycerophosphocholine O-acyltransferase activity"/>
    <property type="evidence" value="ECO:0007669"/>
    <property type="project" value="TreeGrafter"/>
</dbReference>
<dbReference type="STRING" id="133381.A0A2T9ZJ59"/>
<evidence type="ECO:0000256" key="6">
    <source>
        <dbReference type="ARBA" id="ARBA00023315"/>
    </source>
</evidence>
<evidence type="ECO:0000256" key="1">
    <source>
        <dbReference type="ARBA" id="ARBA00004141"/>
    </source>
</evidence>
<name>A0A2T9ZJ59_9FUNG</name>
<dbReference type="OrthoDB" id="286734at2759"/>
<reference evidence="8 9" key="1">
    <citation type="journal article" date="2018" name="MBio">
        <title>Comparative Genomics Reveals the Core Gene Toolbox for the Fungus-Insect Symbiosis.</title>
        <authorList>
            <person name="Wang Y."/>
            <person name="Stata M."/>
            <person name="Wang W."/>
            <person name="Stajich J.E."/>
            <person name="White M.M."/>
            <person name="Moncalvo J.M."/>
        </authorList>
    </citation>
    <scope>NUCLEOTIDE SEQUENCE [LARGE SCALE GENOMIC DNA]</scope>
    <source>
        <strain evidence="8 9">SC-DP-2</strain>
    </source>
</reference>
<evidence type="ECO:0000313" key="8">
    <source>
        <dbReference type="EMBL" id="PVV04611.1"/>
    </source>
</evidence>
<gene>
    <name evidence="8" type="ORF">BB560_000888</name>
</gene>
<comment type="subcellular location">
    <subcellularLocation>
        <location evidence="1">Membrane</location>
        <topology evidence="1">Multi-pass membrane protein</topology>
    </subcellularLocation>
</comment>
<keyword evidence="5 7" id="KW-0472">Membrane</keyword>
<feature type="transmembrane region" description="Helical" evidence="7">
    <location>
        <begin position="69"/>
        <end position="93"/>
    </location>
</feature>
<dbReference type="InterPro" id="IPR049941">
    <property type="entry name" value="LPLAT_7/PORCN-like"/>
</dbReference>
<keyword evidence="9" id="KW-1185">Reference proteome</keyword>
<feature type="transmembrane region" description="Helical" evidence="7">
    <location>
        <begin position="20"/>
        <end position="39"/>
    </location>
</feature>
<dbReference type="Proteomes" id="UP000245609">
    <property type="component" value="Unassembled WGS sequence"/>
</dbReference>
<organism evidence="8 9">
    <name type="scientific">Smittium megazygosporum</name>
    <dbReference type="NCBI Taxonomy" id="133381"/>
    <lineage>
        <taxon>Eukaryota</taxon>
        <taxon>Fungi</taxon>
        <taxon>Fungi incertae sedis</taxon>
        <taxon>Zoopagomycota</taxon>
        <taxon>Kickxellomycotina</taxon>
        <taxon>Harpellomycetes</taxon>
        <taxon>Harpellales</taxon>
        <taxon>Legeriomycetaceae</taxon>
        <taxon>Smittium</taxon>
    </lineage>
</organism>
<keyword evidence="3 7" id="KW-0812">Transmembrane</keyword>
<dbReference type="AlphaFoldDB" id="A0A2T9ZJ59"/>
<dbReference type="PANTHER" id="PTHR13906:SF4">
    <property type="entry name" value="LYSOPHOSPHOLIPID ACYLTRANSFERASE 6"/>
    <property type="match status" value="1"/>
</dbReference>